<dbReference type="AlphaFoldDB" id="A0A0K2UR74"/>
<evidence type="ECO:0000313" key="1">
    <source>
        <dbReference type="EMBL" id="CDW40758.1"/>
    </source>
</evidence>
<proteinExistence type="predicted"/>
<name>A0A0K2UR74_LEPSM</name>
<organism evidence="1">
    <name type="scientific">Lepeophtheirus salmonis</name>
    <name type="common">Salmon louse</name>
    <name type="synonym">Caligus salmonis</name>
    <dbReference type="NCBI Taxonomy" id="72036"/>
    <lineage>
        <taxon>Eukaryota</taxon>
        <taxon>Metazoa</taxon>
        <taxon>Ecdysozoa</taxon>
        <taxon>Arthropoda</taxon>
        <taxon>Crustacea</taxon>
        <taxon>Multicrustacea</taxon>
        <taxon>Hexanauplia</taxon>
        <taxon>Copepoda</taxon>
        <taxon>Siphonostomatoida</taxon>
        <taxon>Caligidae</taxon>
        <taxon>Lepeophtheirus</taxon>
    </lineage>
</organism>
<dbReference type="EMBL" id="HACA01023397">
    <property type="protein sequence ID" value="CDW40758.1"/>
    <property type="molecule type" value="Transcribed_RNA"/>
</dbReference>
<protein>
    <submittedName>
        <fullName evidence="1">Uncharacterized protein</fullName>
    </submittedName>
</protein>
<accession>A0A0K2UR74</accession>
<reference evidence="1" key="1">
    <citation type="submission" date="2014-05" db="EMBL/GenBank/DDBJ databases">
        <authorList>
            <person name="Chronopoulou M."/>
        </authorList>
    </citation>
    <scope>NUCLEOTIDE SEQUENCE</scope>
    <source>
        <tissue evidence="1">Whole organism</tissue>
    </source>
</reference>
<sequence length="79" mass="9183">MGLLESLLGLGTLGFRFLNNVGMACELKFLISSQFLEHNRKLYYGFQRFHFIFRTHFLPRNLSLGNEKSVIPSAQEQFL</sequence>